<evidence type="ECO:0000313" key="2">
    <source>
        <dbReference type="Proteomes" id="UP000593566"/>
    </source>
</evidence>
<protein>
    <submittedName>
        <fullName evidence="1">Uncharacterized protein</fullName>
    </submittedName>
</protein>
<gene>
    <name evidence="1" type="ORF">HO133_000895</name>
</gene>
<accession>A0A8H6FCI8</accession>
<reference evidence="1 2" key="1">
    <citation type="journal article" date="2020" name="Genomics">
        <title>Complete, high-quality genomes from long-read metagenomic sequencing of two wolf lichen thalli reveals enigmatic genome architecture.</title>
        <authorList>
            <person name="McKenzie S.K."/>
            <person name="Walston R.F."/>
            <person name="Allen J.L."/>
        </authorList>
    </citation>
    <scope>NUCLEOTIDE SEQUENCE [LARGE SCALE GENOMIC DNA]</scope>
    <source>
        <strain evidence="1">WasteWater1</strain>
    </source>
</reference>
<dbReference type="PANTHER" id="PTHR37919">
    <property type="entry name" value="PROTEIN CBG05606"/>
    <property type="match status" value="1"/>
</dbReference>
<dbReference type="EMBL" id="JACCJB010000011">
    <property type="protein sequence ID" value="KAF6222844.1"/>
    <property type="molecule type" value="Genomic_DNA"/>
</dbReference>
<proteinExistence type="predicted"/>
<sequence>MAPGGAWHAPLFVPYALYGRVDRLYGAGAWEARNGFTGAQAGLNVVESVGYAAYLWVVWRYGEEDDGGKRVVGGGYMAYEFARDILHGLSIASGDRSSKPARAATPTKEE</sequence>
<dbReference type="RefSeq" id="XP_037152190.1">
    <property type="nucleotide sequence ID" value="XM_037291828.1"/>
</dbReference>
<comment type="caution">
    <text evidence="1">The sequence shown here is derived from an EMBL/GenBank/DDBJ whole genome shotgun (WGS) entry which is preliminary data.</text>
</comment>
<dbReference type="PANTHER" id="PTHR37919:SF2">
    <property type="entry name" value="EXPERA DOMAIN-CONTAINING PROTEIN"/>
    <property type="match status" value="1"/>
</dbReference>
<dbReference type="AlphaFoldDB" id="A0A8H6FCI8"/>
<keyword evidence="2" id="KW-1185">Reference proteome</keyword>
<organism evidence="1 2">
    <name type="scientific">Letharia lupina</name>
    <dbReference type="NCBI Taxonomy" id="560253"/>
    <lineage>
        <taxon>Eukaryota</taxon>
        <taxon>Fungi</taxon>
        <taxon>Dikarya</taxon>
        <taxon>Ascomycota</taxon>
        <taxon>Pezizomycotina</taxon>
        <taxon>Lecanoromycetes</taxon>
        <taxon>OSLEUM clade</taxon>
        <taxon>Lecanoromycetidae</taxon>
        <taxon>Lecanorales</taxon>
        <taxon>Lecanorineae</taxon>
        <taxon>Parmeliaceae</taxon>
        <taxon>Letharia</taxon>
    </lineage>
</organism>
<evidence type="ECO:0000313" key="1">
    <source>
        <dbReference type="EMBL" id="KAF6222844.1"/>
    </source>
</evidence>
<dbReference type="GeneID" id="59329313"/>
<name>A0A8H6FCI8_9LECA</name>
<dbReference type="Proteomes" id="UP000593566">
    <property type="component" value="Unassembled WGS sequence"/>
</dbReference>